<sequence length="93" mass="10040">MRIILRTEHVDLMRMDGDMSAPARREEDTATLDEIKNWGATVSVPRASLGAYGFSPSHGYELVAAGQFPARVIKAGGRLRVVTASIVASLETP</sequence>
<reference evidence="1 2" key="1">
    <citation type="submission" date="2021-03" db="EMBL/GenBank/DDBJ databases">
        <title>Sequencing the genomes of 1000 actinobacteria strains.</title>
        <authorList>
            <person name="Klenk H.-P."/>
        </authorList>
    </citation>
    <scope>NUCLEOTIDE SEQUENCE [LARGE SCALE GENOMIC DNA]</scope>
    <source>
        <strain evidence="1 2">DSM 45256</strain>
    </source>
</reference>
<name>A0ABS4W3C4_9PSEU</name>
<dbReference type="Proteomes" id="UP001519295">
    <property type="component" value="Unassembled WGS sequence"/>
</dbReference>
<evidence type="ECO:0000313" key="2">
    <source>
        <dbReference type="Proteomes" id="UP001519295"/>
    </source>
</evidence>
<dbReference type="RefSeq" id="WP_307862687.1">
    <property type="nucleotide sequence ID" value="NZ_JAGINU010000001.1"/>
</dbReference>
<comment type="caution">
    <text evidence="1">The sequence shown here is derived from an EMBL/GenBank/DDBJ whole genome shotgun (WGS) entry which is preliminary data.</text>
</comment>
<gene>
    <name evidence="1" type="ORF">JOF36_006391</name>
</gene>
<keyword evidence="2" id="KW-1185">Reference proteome</keyword>
<organism evidence="1 2">
    <name type="scientific">Pseudonocardia parietis</name>
    <dbReference type="NCBI Taxonomy" id="570936"/>
    <lineage>
        <taxon>Bacteria</taxon>
        <taxon>Bacillati</taxon>
        <taxon>Actinomycetota</taxon>
        <taxon>Actinomycetes</taxon>
        <taxon>Pseudonocardiales</taxon>
        <taxon>Pseudonocardiaceae</taxon>
        <taxon>Pseudonocardia</taxon>
    </lineage>
</organism>
<evidence type="ECO:0000313" key="1">
    <source>
        <dbReference type="EMBL" id="MBP2370695.1"/>
    </source>
</evidence>
<evidence type="ECO:0008006" key="3">
    <source>
        <dbReference type="Google" id="ProtNLM"/>
    </source>
</evidence>
<protein>
    <recommendedName>
        <fullName evidence="3">dUTP diphosphatase</fullName>
    </recommendedName>
</protein>
<dbReference type="EMBL" id="JAGINU010000001">
    <property type="protein sequence ID" value="MBP2370695.1"/>
    <property type="molecule type" value="Genomic_DNA"/>
</dbReference>
<proteinExistence type="predicted"/>
<accession>A0ABS4W3C4</accession>